<dbReference type="AlphaFoldDB" id="A0AA97NLD7"/>
<protein>
    <submittedName>
        <fullName evidence="1">Uncharacterized protein</fullName>
    </submittedName>
</protein>
<sequence>LRRKLGWHGDVGIVALRVSENMYAGAKGTDTRNRLFNTKHWH</sequence>
<gene>
    <name evidence="1" type="ORF">OOU_Y34scaffold01196g6</name>
</gene>
<dbReference type="Proteomes" id="UP000011086">
    <property type="component" value="Unassembled WGS sequence"/>
</dbReference>
<organism evidence="1">
    <name type="scientific">Pyricularia oryzae (strain Y34)</name>
    <name type="common">Rice blast fungus</name>
    <name type="synonym">Magnaporthe oryzae</name>
    <dbReference type="NCBI Taxonomy" id="1143189"/>
    <lineage>
        <taxon>Eukaryota</taxon>
        <taxon>Fungi</taxon>
        <taxon>Dikarya</taxon>
        <taxon>Ascomycota</taxon>
        <taxon>Pezizomycotina</taxon>
        <taxon>Sordariomycetes</taxon>
        <taxon>Sordariomycetidae</taxon>
        <taxon>Magnaporthales</taxon>
        <taxon>Pyriculariaceae</taxon>
        <taxon>Pyricularia</taxon>
    </lineage>
</organism>
<evidence type="ECO:0000313" key="1">
    <source>
        <dbReference type="EMBL" id="ELQ32298.1"/>
    </source>
</evidence>
<accession>A0AA97NLD7</accession>
<feature type="non-terminal residue" evidence="1">
    <location>
        <position position="1"/>
    </location>
</feature>
<reference evidence="1" key="1">
    <citation type="journal article" date="2012" name="PLoS Genet.">
        <title>Comparative analysis of the genomes of two field isolates of the rice blast fungus Magnaporthe oryzae.</title>
        <authorList>
            <person name="Xue M."/>
            <person name="Yang J."/>
            <person name="Li Z."/>
            <person name="Hu S."/>
            <person name="Yao N."/>
            <person name="Dean R.A."/>
            <person name="Zhao W."/>
            <person name="Shen M."/>
            <person name="Zhang H."/>
            <person name="Li C."/>
            <person name="Liu L."/>
            <person name="Cao L."/>
            <person name="Xu X."/>
            <person name="Xing Y."/>
            <person name="Hsiang T."/>
            <person name="Zhang Z."/>
            <person name="Xu J.R."/>
            <person name="Peng Y.L."/>
        </authorList>
    </citation>
    <scope>NUCLEOTIDE SEQUENCE</scope>
    <source>
        <strain evidence="1">Y34</strain>
    </source>
</reference>
<name>A0AA97NLD7_PYRO3</name>
<proteinExistence type="predicted"/>
<dbReference type="EMBL" id="JH794009">
    <property type="protein sequence ID" value="ELQ32298.1"/>
    <property type="molecule type" value="Genomic_DNA"/>
</dbReference>